<keyword evidence="1" id="KW-0732">Signal</keyword>
<evidence type="ECO:0000256" key="1">
    <source>
        <dbReference type="SAM" id="SignalP"/>
    </source>
</evidence>
<feature type="signal peptide" evidence="1">
    <location>
        <begin position="1"/>
        <end position="21"/>
    </location>
</feature>
<dbReference type="NCBIfam" id="NF033711">
    <property type="entry name" value="T9SS_PorQ"/>
    <property type="match status" value="1"/>
</dbReference>
<reference evidence="2" key="1">
    <citation type="submission" date="2020-08" db="EMBL/GenBank/DDBJ databases">
        <title>Pontibacter sp. SD6 16S ribosomal RNA gene Genome sequencing and assembly.</title>
        <authorList>
            <person name="Kang M."/>
        </authorList>
    </citation>
    <scope>NUCLEOTIDE SEQUENCE</scope>
    <source>
        <strain evidence="2">SD6</strain>
    </source>
</reference>
<dbReference type="Gene3D" id="2.40.160.60">
    <property type="entry name" value="Outer membrane protein transport protein (OMPP1/FadL/TodX)"/>
    <property type="match status" value="1"/>
</dbReference>
<proteinExistence type="predicted"/>
<organism evidence="2 3">
    <name type="scientific">Pontibacter cellulosilyticus</name>
    <dbReference type="NCBI Taxonomy" id="1720253"/>
    <lineage>
        <taxon>Bacteria</taxon>
        <taxon>Pseudomonadati</taxon>
        <taxon>Bacteroidota</taxon>
        <taxon>Cytophagia</taxon>
        <taxon>Cytophagales</taxon>
        <taxon>Hymenobacteraceae</taxon>
        <taxon>Pontibacter</taxon>
    </lineage>
</organism>
<feature type="chain" id="PRO_5037541026" evidence="1">
    <location>
        <begin position="22"/>
        <end position="349"/>
    </location>
</feature>
<evidence type="ECO:0000313" key="3">
    <source>
        <dbReference type="Proteomes" id="UP000603640"/>
    </source>
</evidence>
<dbReference type="SUPFAM" id="SSF56935">
    <property type="entry name" value="Porins"/>
    <property type="match status" value="1"/>
</dbReference>
<accession>A0A923N5A0</accession>
<dbReference type="AlphaFoldDB" id="A0A923N5A0"/>
<gene>
    <name evidence="2" type="primary">porQ</name>
    <name evidence="2" type="ORF">H8S84_10000</name>
</gene>
<dbReference type="EMBL" id="JACRVF010000002">
    <property type="protein sequence ID" value="MBC5993165.1"/>
    <property type="molecule type" value="Genomic_DNA"/>
</dbReference>
<comment type="caution">
    <text evidence="2">The sequence shown here is derived from an EMBL/GenBank/DDBJ whole genome shotgun (WGS) entry which is preliminary data.</text>
</comment>
<name>A0A923N5A0_9BACT</name>
<sequence length="349" mass="37962">MNRTPALILCILLGFALKAQAQVGGQRGFTFLELPSSAKQAALGGINVTAGGHDVNMVSANPGLLNPEMDNQLSLSYVGYLADIRQSNLAYAFNTTKYGRWALNLNYLNYGDFVQRDAAGAVEGTFNVNDYTLGITHARQAEAFTMGATAKVAVSSMAGNKAVGILADAGVAFKHPEKDFTVGLAFKNVGYQVKPFDDGERQPMPWDAQLGVSYKPEHMPVRLSVTAHRLYQFDIVYLDPNATGQLDENGNEVKEEKQLGDKIARHFVAGAEFVFSKNFNLRAGYNHLRRKELRLDNGGGGAGFSLGAMLRVRSFELNYSSAFFHLSGATHYVTVSTNTSTILKKKSSL</sequence>
<evidence type="ECO:0000313" key="2">
    <source>
        <dbReference type="EMBL" id="MBC5993165.1"/>
    </source>
</evidence>
<dbReference type="Proteomes" id="UP000603640">
    <property type="component" value="Unassembled WGS sequence"/>
</dbReference>
<dbReference type="RefSeq" id="WP_187067170.1">
    <property type="nucleotide sequence ID" value="NZ_JACRVF010000002.1"/>
</dbReference>
<dbReference type="NCBIfam" id="NF033709">
    <property type="entry name" value="PorV_fam"/>
    <property type="match status" value="1"/>
</dbReference>
<keyword evidence="3" id="KW-1185">Reference proteome</keyword>
<protein>
    <submittedName>
        <fullName evidence="2">Type IX secretion system protein PorQ</fullName>
    </submittedName>
</protein>